<dbReference type="GO" id="GO:0005737">
    <property type="term" value="C:cytoplasm"/>
    <property type="evidence" value="ECO:0007669"/>
    <property type="project" value="InterPro"/>
</dbReference>
<evidence type="ECO:0000256" key="1">
    <source>
        <dbReference type="ARBA" id="ARBA00007274"/>
    </source>
</evidence>
<keyword evidence="3 4" id="KW-0012">Acyltransferase</keyword>
<protein>
    <recommendedName>
        <fullName evidence="4">Serine acetyltransferase</fullName>
        <ecNumber evidence="4">2.3.1.30</ecNumber>
    </recommendedName>
</protein>
<evidence type="ECO:0000256" key="4">
    <source>
        <dbReference type="PIRNR" id="PIRNR000441"/>
    </source>
</evidence>
<keyword evidence="7" id="KW-1185">Reference proteome</keyword>
<dbReference type="GO" id="GO:0006535">
    <property type="term" value="P:cysteine biosynthetic process from serine"/>
    <property type="evidence" value="ECO:0007669"/>
    <property type="project" value="InterPro"/>
</dbReference>
<dbReference type="EC" id="2.3.1.30" evidence="4"/>
<evidence type="ECO:0000256" key="3">
    <source>
        <dbReference type="ARBA" id="ARBA00023315"/>
    </source>
</evidence>
<dbReference type="GO" id="GO:0009001">
    <property type="term" value="F:serine O-acetyltransferase activity"/>
    <property type="evidence" value="ECO:0007669"/>
    <property type="project" value="UniProtKB-EC"/>
</dbReference>
<dbReference type="STRING" id="589865.DaAHT2_1749"/>
<accession>D6Z4G5</accession>
<dbReference type="Proteomes" id="UP000001508">
    <property type="component" value="Chromosome"/>
</dbReference>
<dbReference type="InParanoid" id="D6Z4G5"/>
<dbReference type="InterPro" id="IPR001451">
    <property type="entry name" value="Hexapep"/>
</dbReference>
<dbReference type="Pfam" id="PF00132">
    <property type="entry name" value="Hexapep"/>
    <property type="match status" value="1"/>
</dbReference>
<evidence type="ECO:0000313" key="6">
    <source>
        <dbReference type="EMBL" id="ADH86440.1"/>
    </source>
</evidence>
<name>D6Z4G5_DESAT</name>
<keyword evidence="2 4" id="KW-0808">Transferase</keyword>
<evidence type="ECO:0000313" key="7">
    <source>
        <dbReference type="Proteomes" id="UP000001508"/>
    </source>
</evidence>
<dbReference type="CDD" id="cd03354">
    <property type="entry name" value="LbH_SAT"/>
    <property type="match status" value="1"/>
</dbReference>
<sequence>MFENLKRDSARYGPNWYKRGGFWIGAIYRFGNWADGLPYRFIRFPMWILYRLLRLPTRLFHIDIWAGRKGARIGPGLCLIHPWNVVIGSGVEVGENCLIFHDVTVGTGPTPGQPKIGNNVDLYVGARILGGVEIGDDSMVGAGCVVVKDVPPASVTVPPPPRVLPRSLSPVASGADLNKGKV</sequence>
<comment type="similarity">
    <text evidence="1 4">Belongs to the transferase hexapeptide repeat family.</text>
</comment>
<dbReference type="PIRSF" id="PIRSF000441">
    <property type="entry name" value="CysE"/>
    <property type="match status" value="1"/>
</dbReference>
<gene>
    <name evidence="6" type="ordered locus">DaAHT2_1749</name>
</gene>
<dbReference type="eggNOG" id="COG1045">
    <property type="taxonomic scope" value="Bacteria"/>
</dbReference>
<dbReference type="EMBL" id="CP001940">
    <property type="protein sequence ID" value="ADH86440.1"/>
    <property type="molecule type" value="Genomic_DNA"/>
</dbReference>
<evidence type="ECO:0000256" key="2">
    <source>
        <dbReference type="ARBA" id="ARBA00022679"/>
    </source>
</evidence>
<dbReference type="KEGG" id="dak:DaAHT2_1749"/>
<organism evidence="6 7">
    <name type="scientific">Desulfurivibrio alkaliphilus (strain DSM 19089 / UNIQEM U267 / AHT2)</name>
    <dbReference type="NCBI Taxonomy" id="589865"/>
    <lineage>
        <taxon>Bacteria</taxon>
        <taxon>Pseudomonadati</taxon>
        <taxon>Thermodesulfobacteriota</taxon>
        <taxon>Desulfobulbia</taxon>
        <taxon>Desulfobulbales</taxon>
        <taxon>Desulfobulbaceae</taxon>
        <taxon>Desulfurivibrio</taxon>
    </lineage>
</organism>
<comment type="catalytic activity">
    <reaction evidence="4">
        <text>L-serine + acetyl-CoA = O-acetyl-L-serine + CoA</text>
        <dbReference type="Rhea" id="RHEA:24560"/>
        <dbReference type="ChEBI" id="CHEBI:33384"/>
        <dbReference type="ChEBI" id="CHEBI:57287"/>
        <dbReference type="ChEBI" id="CHEBI:57288"/>
        <dbReference type="ChEBI" id="CHEBI:58340"/>
        <dbReference type="EC" id="2.3.1.30"/>
    </reaction>
</comment>
<reference evidence="7" key="1">
    <citation type="submission" date="2010-02" db="EMBL/GenBank/DDBJ databases">
        <title>Complete sequence of Desulfurivibrio alkaliphilus AHT2.</title>
        <authorList>
            <consortium name="US DOE Joint Genome Institute"/>
            <person name="Pitluck S."/>
            <person name="Chertkov O."/>
            <person name="Detter J.C."/>
            <person name="Han C."/>
            <person name="Tapia R."/>
            <person name="Larimer F."/>
            <person name="Land M."/>
            <person name="Hauser L."/>
            <person name="Kyrpides N."/>
            <person name="Mikhailova N."/>
            <person name="Sorokin D.Y."/>
            <person name="Muyzer G."/>
            <person name="Woyke T."/>
        </authorList>
    </citation>
    <scope>NUCLEOTIDE SEQUENCE [LARGE SCALE GENOMIC DNA]</scope>
    <source>
        <strain evidence="7">DSM 19089 / UNIQEM U267 / AHT2</strain>
    </source>
</reference>
<dbReference type="InterPro" id="IPR011004">
    <property type="entry name" value="Trimer_LpxA-like_sf"/>
</dbReference>
<proteinExistence type="inferred from homology"/>
<feature type="region of interest" description="Disordered" evidence="5">
    <location>
        <begin position="161"/>
        <end position="182"/>
    </location>
</feature>
<dbReference type="PANTHER" id="PTHR42811">
    <property type="entry name" value="SERINE ACETYLTRANSFERASE"/>
    <property type="match status" value="1"/>
</dbReference>
<dbReference type="FunCoup" id="D6Z4G5">
    <property type="interactions" value="34"/>
</dbReference>
<dbReference type="AlphaFoldDB" id="D6Z4G5"/>
<dbReference type="HOGENOM" id="CLU_051638_10_2_7"/>
<evidence type="ECO:0000256" key="5">
    <source>
        <dbReference type="SAM" id="MobiDB-lite"/>
    </source>
</evidence>
<dbReference type="InterPro" id="IPR045304">
    <property type="entry name" value="LbH_SAT"/>
</dbReference>
<dbReference type="RefSeq" id="WP_013163964.1">
    <property type="nucleotide sequence ID" value="NC_014216.1"/>
</dbReference>
<dbReference type="Gene3D" id="2.160.10.10">
    <property type="entry name" value="Hexapeptide repeat proteins"/>
    <property type="match status" value="1"/>
</dbReference>
<dbReference type="SUPFAM" id="SSF51161">
    <property type="entry name" value="Trimeric LpxA-like enzymes"/>
    <property type="match status" value="1"/>
</dbReference>
<dbReference type="InterPro" id="IPR005881">
    <property type="entry name" value="Ser_O-AcTrfase"/>
</dbReference>